<protein>
    <submittedName>
        <fullName evidence="1">Uncharacterized protein</fullName>
    </submittedName>
</protein>
<dbReference type="Proteomes" id="UP000352246">
    <property type="component" value="Unassembled WGS sequence"/>
</dbReference>
<gene>
    <name evidence="1" type="ORF">FPL45_00545</name>
</gene>
<proteinExistence type="predicted"/>
<sequence length="431" mass="50486">MSFEMDVERIYSKNTKKYTEEVISSYENKNYRAAVVTLYITFITDLCEKLSELSSIYADEKAKKILDEIEQMGVNDVNRETTLIIKIQESKPELLDHEALITFNYLKSCRNICAHPSLDVNRMYPLAEPSRELVAGLIKSSIDNLFAKSAYLGKKIFAKLLIDLSAKKLILVSDEALESYFKQQYYNRFDSITREYIFDQLFKMVFVNGNDDAEENREFNYKVLLIMIKLDSAKFIDVIKKSNYFQGINIENNLCVHLFMSFLARYPHLYIKLETHIKSVIEMVSKKETNLVLHYTNFYVENDNFQEHLKMLQIELPKYDSNIRAKLCFSIEEIQFLKELCIEANCIQDLYKLGIHIYSSSFNYDEANRTFNRWIDPFISQMTVESIELLNDLVSNNPQCYERNRAALNHQLVVQKYDELGGKNTIATLRN</sequence>
<organism evidence="1 2">
    <name type="scientific">Listeria monocytogenes</name>
    <dbReference type="NCBI Taxonomy" id="1639"/>
    <lineage>
        <taxon>Bacteria</taxon>
        <taxon>Bacillati</taxon>
        <taxon>Bacillota</taxon>
        <taxon>Bacilli</taxon>
        <taxon>Bacillales</taxon>
        <taxon>Listeriaceae</taxon>
        <taxon>Listeria</taxon>
    </lineage>
</organism>
<dbReference type="EMBL" id="AAISWI010000001">
    <property type="protein sequence ID" value="ECH7209831.1"/>
    <property type="molecule type" value="Genomic_DNA"/>
</dbReference>
<accession>A0A3T2A5D8</accession>
<dbReference type="AlphaFoldDB" id="A0A3T2A5D8"/>
<dbReference type="RefSeq" id="WP_058876506.1">
    <property type="nucleotide sequence ID" value="NZ_CP013722.1"/>
</dbReference>
<evidence type="ECO:0000313" key="1">
    <source>
        <dbReference type="EMBL" id="ECH7209831.1"/>
    </source>
</evidence>
<comment type="caution">
    <text evidence="1">The sequence shown here is derived from an EMBL/GenBank/DDBJ whole genome shotgun (WGS) entry which is preliminary data.</text>
</comment>
<reference evidence="1 2" key="1">
    <citation type="submission" date="2019-07" db="EMBL/GenBank/DDBJ databases">
        <authorList>
            <consortium name="GenomeTrakr: Next Generation Sequencing Network for Food Pathogen Tracability"/>
        </authorList>
    </citation>
    <scope>NUCLEOTIDE SEQUENCE [LARGE SCALE GENOMIC DNA]</scope>
    <source>
        <strain evidence="1 2">FDA00014472</strain>
    </source>
</reference>
<name>A0A3T2A5D8_LISMN</name>
<evidence type="ECO:0000313" key="2">
    <source>
        <dbReference type="Proteomes" id="UP000352246"/>
    </source>
</evidence>